<proteinExistence type="predicted"/>
<dbReference type="OrthoDB" id="5647347at2"/>
<comment type="caution">
    <text evidence="2">The sequence shown here is derived from an EMBL/GenBank/DDBJ whole genome shotgun (WGS) entry which is preliminary data.</text>
</comment>
<feature type="region of interest" description="Disordered" evidence="1">
    <location>
        <begin position="1426"/>
        <end position="1453"/>
    </location>
</feature>
<dbReference type="STRING" id="66969.Lwal_2431"/>
<sequence>MISEYIELIESFKENQFSALIATIHTKVLETLKSKHFNPRLAPYLEKMNKEGVPFTNFELDPENVSQIKKLINALYYARLAFLDLEKLDIRNLAKSYDNLKLVYGHTIHQAYQASYLITHLDVDIQDIFKDELALFLPAFTKLKAFASTYSKDTKEIVDSLKTYPIAYTVGEVSGIVLDQMQPDPNDWNYEVLTKFSALLPGYIQEFTSIIEKYSTQIKEKEPTLNNAKLEEIQTAALKLLNDIENLRGNGLFVSLKVLNYIHIIRNIITLSTSALEQMGHFSKSSQDLIRDRLAQLKYVHLPTLFGLVDKIEVNAMLQPGTFSIPLMKQIKPLYAWLIHYASKPVNFQEKGEELLSIEDSRFLELRLENTYKRIDVAYKALFKIQKVQAAFDEFFNLLSDARYSKLAIHDLPNGIKEQLISHYKLLSPYMQEVDVDFNELLVKTFLNGESTRSYLGRPYRWLRGQKPDDHVSFVLAKRSTLQDLITKKRETQLFHIQLNEDLLHSVHRQTELTLFPYNATTNVFTIDEATALSKEDITQSQLKFKLENGSNVLANPEDLTSNQALELHQWYKNKHNKFVVAREAYFEFITLIKPFSAPIGDTKVTTLNLSRMNEGTREKCKRLYNAFQPYFINGVHPDLKNDVLSFDKQFVRALNNDQEALKAPVINLFEQLDKHFQVYFTNIDLSWARSNNKYLRIADDKFKKENDAAILKLEVNTENRAHFVIKHTRYSKMVHDLRKELTRASLLFNHTMRAELRLPDLNPQGALSLSDIQLPELPKGIPYPELMDKDKDLSQASQVVAFKRIWNSLYHIEKIISELEKLNNKSTETRYVYHLLQAYDHINEIKHLVIKLSQDPHFKLIGSDIIERIQWIIATAQEQTYSYQVAPTEIEYQGLEVENNALWYTLNAFYILPKHIRSLRNDNYLTTDELENLHVRAKKANITIENIIKSSDSYFKLFLQSPAMFSLYQEMNKKLHEFLSTAHDTMMNNLDQFHEKIFTPMLLEADAWENRLCLKPGLISGPLKKITDEYYKGLLHPLRLPSKVHIQMICDMTPIHTRIKKAQKQMELATRHSKDLDNSYKHIIKLHELLRKYKANFDAKSSIVPTILERVTEQEIIEEYKKAMYKLHGLQSKLPQAKGDPIYNKELDQLLNANLEEYDPQLCNIHDLVNSSYHHYLGLKNTYAMKFATAKEKQEYLEQLQKTQEQENIQFVEDYTVEVFNDQLEIICNQHIGLQYTYKEFNTNLRTYLLTFKNEIVQNSKTAENINVTVKKLLHEKTKLFKNMHFAQFERLDKIEGVLGQFRTYFDKSQKAIDNGGDVFESNETLETKTKRINALETICKDTTLTVKQRIDKIADHVVKDPSFERVMLHTDSKEAFSFAQIKQLFFKLLELLFYTPERKALLNNLKESVKPPTTETPSYFGFFSSTKAKRSKPEEAKPEQDKMTSQTVLVH</sequence>
<reference evidence="2 3" key="1">
    <citation type="submission" date="2015-11" db="EMBL/GenBank/DDBJ databases">
        <title>Genomic analysis of 38 Legionella species identifies large and diverse effector repertoires.</title>
        <authorList>
            <person name="Burstein D."/>
            <person name="Amaro F."/>
            <person name="Zusman T."/>
            <person name="Lifshitz Z."/>
            <person name="Cohen O."/>
            <person name="Gilbert J.A."/>
            <person name="Pupko T."/>
            <person name="Shuman H.A."/>
            <person name="Segal G."/>
        </authorList>
    </citation>
    <scope>NUCLEOTIDE SEQUENCE [LARGE SCALE GENOMIC DNA]</scope>
    <source>
        <strain evidence="2 3">ATCC 51914</strain>
    </source>
</reference>
<organism evidence="2 3">
    <name type="scientific">Legionella waltersii</name>
    <dbReference type="NCBI Taxonomy" id="66969"/>
    <lineage>
        <taxon>Bacteria</taxon>
        <taxon>Pseudomonadati</taxon>
        <taxon>Pseudomonadota</taxon>
        <taxon>Gammaproteobacteria</taxon>
        <taxon>Legionellales</taxon>
        <taxon>Legionellaceae</taxon>
        <taxon>Legionella</taxon>
    </lineage>
</organism>
<feature type="compositionally biased region" description="Basic and acidic residues" evidence="1">
    <location>
        <begin position="1433"/>
        <end position="1444"/>
    </location>
</feature>
<protein>
    <submittedName>
        <fullName evidence="2">SdhA, substrate of the Dot/Icm system</fullName>
    </submittedName>
</protein>
<gene>
    <name evidence="2" type="primary">sdhA_1</name>
    <name evidence="2" type="ORF">Lwal_2431</name>
</gene>
<keyword evidence="3" id="KW-1185">Reference proteome</keyword>
<dbReference type="Proteomes" id="UP000054729">
    <property type="component" value="Unassembled WGS sequence"/>
</dbReference>
<evidence type="ECO:0000313" key="2">
    <source>
        <dbReference type="EMBL" id="KTD75493.1"/>
    </source>
</evidence>
<name>A0A0W1A289_9GAMM</name>
<dbReference type="PATRIC" id="fig|66969.6.peg.2637"/>
<dbReference type="RefSeq" id="WP_058481068.1">
    <property type="nucleotide sequence ID" value="NZ_CAAAIQ010000002.1"/>
</dbReference>
<accession>A0A0W1A289</accession>
<evidence type="ECO:0000313" key="3">
    <source>
        <dbReference type="Proteomes" id="UP000054729"/>
    </source>
</evidence>
<evidence type="ECO:0000256" key="1">
    <source>
        <dbReference type="SAM" id="MobiDB-lite"/>
    </source>
</evidence>
<dbReference type="EMBL" id="LNZB01000056">
    <property type="protein sequence ID" value="KTD75493.1"/>
    <property type="molecule type" value="Genomic_DNA"/>
</dbReference>